<name>A0A291JHB3_9STAP</name>
<dbReference type="EMBL" id="JAFNLT010000002">
    <property type="protein sequence ID" value="MBO1226391.1"/>
    <property type="molecule type" value="Genomic_DNA"/>
</dbReference>
<evidence type="ECO:0000256" key="8">
    <source>
        <dbReference type="PROSITE-ProRule" id="PRU10010"/>
    </source>
</evidence>
<comment type="catalytic activity">
    <reaction evidence="6 7">
        <text>N-acetyl-L-glutamate 5-semialdehyde + phosphate + NADP(+) = N-acetyl-L-glutamyl 5-phosphate + NADPH + H(+)</text>
        <dbReference type="Rhea" id="RHEA:21588"/>
        <dbReference type="ChEBI" id="CHEBI:15378"/>
        <dbReference type="ChEBI" id="CHEBI:29123"/>
        <dbReference type="ChEBI" id="CHEBI:43474"/>
        <dbReference type="ChEBI" id="CHEBI:57783"/>
        <dbReference type="ChEBI" id="CHEBI:57936"/>
        <dbReference type="ChEBI" id="CHEBI:58349"/>
        <dbReference type="EC" id="1.2.1.38"/>
    </reaction>
</comment>
<accession>A0A291JHB3</accession>
<dbReference type="InterPro" id="IPR000706">
    <property type="entry name" value="AGPR_type-1"/>
</dbReference>
<dbReference type="EC" id="1.2.1.38" evidence="7"/>
<proteinExistence type="inferred from homology"/>
<dbReference type="PROSITE" id="PS01224">
    <property type="entry name" value="ARGC"/>
    <property type="match status" value="1"/>
</dbReference>
<keyword evidence="3 7" id="KW-0028">Amino-acid biosynthesis</keyword>
<evidence type="ECO:0000256" key="1">
    <source>
        <dbReference type="ARBA" id="ARBA00004862"/>
    </source>
</evidence>
<feature type="domain" description="Semialdehyde dehydrogenase NAD-binding" evidence="9">
    <location>
        <begin position="3"/>
        <end position="137"/>
    </location>
</feature>
<dbReference type="HAMAP" id="MF_00150">
    <property type="entry name" value="ArgC_type1"/>
    <property type="match status" value="1"/>
</dbReference>
<dbReference type="Proteomes" id="UP000664081">
    <property type="component" value="Unassembled WGS sequence"/>
</dbReference>
<dbReference type="GO" id="GO:0003942">
    <property type="term" value="F:N-acetyl-gamma-glutamyl-phosphate reductase activity"/>
    <property type="evidence" value="ECO:0007669"/>
    <property type="project" value="UniProtKB-UniRule"/>
</dbReference>
<keyword evidence="7" id="KW-0963">Cytoplasm</keyword>
<feature type="active site" evidence="7 8">
    <location>
        <position position="147"/>
    </location>
</feature>
<dbReference type="GO" id="GO:0070401">
    <property type="term" value="F:NADP+ binding"/>
    <property type="evidence" value="ECO:0007669"/>
    <property type="project" value="InterPro"/>
</dbReference>
<dbReference type="NCBIfam" id="TIGR01850">
    <property type="entry name" value="argC"/>
    <property type="match status" value="1"/>
</dbReference>
<reference evidence="11" key="2">
    <citation type="submission" date="2018-03" db="EMBL/GenBank/DDBJ databases">
        <authorList>
            <person name="Keele B.F."/>
        </authorList>
    </citation>
    <scope>NUCLEOTIDE SEQUENCE</scope>
    <source>
        <strain evidence="11">SNUC 4337</strain>
    </source>
</reference>
<keyword evidence="5 7" id="KW-0560">Oxidoreductase</keyword>
<evidence type="ECO:0000313" key="12">
    <source>
        <dbReference type="EMBL" id="SUM54058.1"/>
    </source>
</evidence>
<dbReference type="InterPro" id="IPR000534">
    <property type="entry name" value="Semialdehyde_DH_NAD-bd"/>
</dbReference>
<evidence type="ECO:0000256" key="4">
    <source>
        <dbReference type="ARBA" id="ARBA00022857"/>
    </source>
</evidence>
<dbReference type="UniPathway" id="UPA00068">
    <property type="reaction ID" value="UER00108"/>
</dbReference>
<evidence type="ECO:0000256" key="2">
    <source>
        <dbReference type="ARBA" id="ARBA00022571"/>
    </source>
</evidence>
<keyword evidence="15" id="KW-1185">Reference proteome</keyword>
<dbReference type="CDD" id="cd23934">
    <property type="entry name" value="AGPR_1_C"/>
    <property type="match status" value="1"/>
</dbReference>
<dbReference type="KEGG" id="snl:BJD96_01530"/>
<dbReference type="PANTHER" id="PTHR32338:SF10">
    <property type="entry name" value="N-ACETYL-GAMMA-GLUTAMYL-PHOSPHATE REDUCTASE, CHLOROPLASTIC-RELATED"/>
    <property type="match status" value="1"/>
</dbReference>
<dbReference type="Proteomes" id="UP000240400">
    <property type="component" value="Unassembled WGS sequence"/>
</dbReference>
<dbReference type="Gene3D" id="3.30.360.10">
    <property type="entry name" value="Dihydrodipicolinate Reductase, domain 2"/>
    <property type="match status" value="1"/>
</dbReference>
<sequence>MIEIGIVGGSGYGAVELIRLLQHHPNVTIKYVFSHSKNDEPISETFPHLSHLILNYTALDEKGVSCDVVFFATPSNVSKHLAPDLVDKGVKVIDLSGDFRLSNRHMYKTFYGEEAAPQQQLDAASYSIAEWSEVDWQHTKLIANPGCFPTSILLALHPLVVQEVIDTESIIIDSKTGVSGAGRSLAQHVHYAEMNENFSAYAIGKHKHKPEIEQYISTLSGKDINVTFTPHLVPMTRGILSTIYVKLNEYTTTEELQAIYKQYYDDKPFVRVRDIGIYPKTKEVYGSNFCDIGIYVDEINQMAIIVSVIDNLVKGASGQAIQNLNLLYGLDETTGLNQLPVYP</sequence>
<dbReference type="OrthoDB" id="9801289at2"/>
<dbReference type="Pfam" id="PF01118">
    <property type="entry name" value="Semialdhyde_dh"/>
    <property type="match status" value="1"/>
</dbReference>
<dbReference type="GO" id="GO:0006526">
    <property type="term" value="P:L-arginine biosynthetic process"/>
    <property type="evidence" value="ECO:0007669"/>
    <property type="project" value="UniProtKB-UniRule"/>
</dbReference>
<comment type="subcellular location">
    <subcellularLocation>
        <location evidence="7">Cytoplasm</location>
    </subcellularLocation>
</comment>
<gene>
    <name evidence="7 12" type="primary">argC</name>
    <name evidence="11" type="ORF">BUZ61_04215</name>
    <name evidence="10" type="ORF">J3T88_03515</name>
    <name evidence="12" type="ORF">NCTC13834_00341</name>
</gene>
<dbReference type="GeneID" id="66775751"/>
<evidence type="ECO:0000256" key="6">
    <source>
        <dbReference type="ARBA" id="ARBA00050557"/>
    </source>
</evidence>
<dbReference type="AlphaFoldDB" id="A0A291JHB3"/>
<keyword evidence="4 7" id="KW-0521">NADP</keyword>
<dbReference type="Proteomes" id="UP000254412">
    <property type="component" value="Unassembled WGS sequence"/>
</dbReference>
<reference evidence="10 15" key="4">
    <citation type="submission" date="2021-03" db="EMBL/GenBank/DDBJ databases">
        <title>Staphylococci and Mammaliicocci in bats.</title>
        <authorList>
            <person name="Fountain K."/>
        </authorList>
    </citation>
    <scope>NUCLEOTIDE SEQUENCE [LARGE SCALE GENOMIC DNA]</scope>
    <source>
        <strain evidence="10 15">18_1_E_SW</strain>
    </source>
</reference>
<comment type="similarity">
    <text evidence="7">Belongs to the NAGSA dehydrogenase family. Type 1 subfamily.</text>
</comment>
<dbReference type="RefSeq" id="WP_096808280.1">
    <property type="nucleotide sequence ID" value="NZ_BMCF01000001.1"/>
</dbReference>
<organism evidence="12 14">
    <name type="scientific">Staphylococcus nepalensis</name>
    <dbReference type="NCBI Taxonomy" id="214473"/>
    <lineage>
        <taxon>Bacteria</taxon>
        <taxon>Bacillati</taxon>
        <taxon>Bacillota</taxon>
        <taxon>Bacilli</taxon>
        <taxon>Bacillales</taxon>
        <taxon>Staphylococcaceae</taxon>
        <taxon>Staphylococcus</taxon>
    </lineage>
</organism>
<dbReference type="GO" id="GO:0005737">
    <property type="term" value="C:cytoplasm"/>
    <property type="evidence" value="ECO:0007669"/>
    <property type="project" value="UniProtKB-SubCell"/>
</dbReference>
<dbReference type="FunFam" id="3.30.360.10:FF:000014">
    <property type="entry name" value="N-acetyl-gamma-glutamyl-phosphate reductase"/>
    <property type="match status" value="1"/>
</dbReference>
<dbReference type="Pfam" id="PF22698">
    <property type="entry name" value="Semialdhyde_dhC_1"/>
    <property type="match status" value="1"/>
</dbReference>
<dbReference type="CDD" id="cd17895">
    <property type="entry name" value="AGPR_1_N"/>
    <property type="match status" value="1"/>
</dbReference>
<dbReference type="SUPFAM" id="SSF51735">
    <property type="entry name" value="NAD(P)-binding Rossmann-fold domains"/>
    <property type="match status" value="1"/>
</dbReference>
<evidence type="ECO:0000256" key="5">
    <source>
        <dbReference type="ARBA" id="ARBA00023002"/>
    </source>
</evidence>
<dbReference type="SMART" id="SM00859">
    <property type="entry name" value="Semialdhyde_dh"/>
    <property type="match status" value="1"/>
</dbReference>
<dbReference type="GO" id="GO:0051287">
    <property type="term" value="F:NAD binding"/>
    <property type="evidence" value="ECO:0007669"/>
    <property type="project" value="InterPro"/>
</dbReference>
<dbReference type="InterPro" id="IPR050085">
    <property type="entry name" value="AGPR"/>
</dbReference>
<reference evidence="12 14" key="3">
    <citation type="submission" date="2018-06" db="EMBL/GenBank/DDBJ databases">
        <authorList>
            <consortium name="Pathogen Informatics"/>
            <person name="Doyle S."/>
        </authorList>
    </citation>
    <scope>NUCLEOTIDE SEQUENCE [LARGE SCALE GENOMIC DNA]</scope>
    <source>
        <strain evidence="12 14">NCTC13834</strain>
    </source>
</reference>
<dbReference type="InterPro" id="IPR058924">
    <property type="entry name" value="AGPR_dimerisation_dom"/>
</dbReference>
<dbReference type="PANTHER" id="PTHR32338">
    <property type="entry name" value="N-ACETYL-GAMMA-GLUTAMYL-PHOSPHATE REDUCTASE, CHLOROPLASTIC-RELATED-RELATED"/>
    <property type="match status" value="1"/>
</dbReference>
<comment type="function">
    <text evidence="7">Catalyzes the NADPH-dependent reduction of N-acetyl-5-glutamyl phosphate to yield N-acetyl-L-glutamate 5-semialdehyde.</text>
</comment>
<dbReference type="SUPFAM" id="SSF55347">
    <property type="entry name" value="Glyceraldehyde-3-phosphate dehydrogenase-like, C-terminal domain"/>
    <property type="match status" value="1"/>
</dbReference>
<evidence type="ECO:0000259" key="9">
    <source>
        <dbReference type="SMART" id="SM00859"/>
    </source>
</evidence>
<dbReference type="InterPro" id="IPR023013">
    <property type="entry name" value="AGPR_AS"/>
</dbReference>
<protein>
    <recommendedName>
        <fullName evidence="7">N-acetyl-gamma-glutamyl-phosphate reductase</fullName>
        <shortName evidence="7">AGPR</shortName>
        <ecNumber evidence="7">1.2.1.38</ecNumber>
    </recommendedName>
    <alternativeName>
        <fullName evidence="7">N-acetyl-glutamate semialdehyde dehydrogenase</fullName>
        <shortName evidence="7">NAGSA dehydrogenase</shortName>
    </alternativeName>
</protein>
<evidence type="ECO:0000313" key="15">
    <source>
        <dbReference type="Proteomes" id="UP000664081"/>
    </source>
</evidence>
<evidence type="ECO:0000313" key="11">
    <source>
        <dbReference type="EMBL" id="PTK59826.1"/>
    </source>
</evidence>
<dbReference type="Gene3D" id="3.40.50.720">
    <property type="entry name" value="NAD(P)-binding Rossmann-like Domain"/>
    <property type="match status" value="1"/>
</dbReference>
<evidence type="ECO:0000256" key="7">
    <source>
        <dbReference type="HAMAP-Rule" id="MF_00150"/>
    </source>
</evidence>
<keyword evidence="2 7" id="KW-0055">Arginine biosynthesis</keyword>
<dbReference type="EMBL" id="UHDS01000001">
    <property type="protein sequence ID" value="SUM54058.1"/>
    <property type="molecule type" value="Genomic_DNA"/>
</dbReference>
<evidence type="ECO:0000313" key="10">
    <source>
        <dbReference type="EMBL" id="MBO1226391.1"/>
    </source>
</evidence>
<evidence type="ECO:0000313" key="13">
    <source>
        <dbReference type="Proteomes" id="UP000240400"/>
    </source>
</evidence>
<evidence type="ECO:0000313" key="14">
    <source>
        <dbReference type="Proteomes" id="UP000254412"/>
    </source>
</evidence>
<reference evidence="11 13" key="1">
    <citation type="journal article" date="2016" name="Front. Microbiol.">
        <title>Comprehensive Phylogenetic Analysis of Bovine Non-aureus Staphylococci Species Based on Whole-Genome Sequencing.</title>
        <authorList>
            <person name="Naushad S."/>
            <person name="Barkema H.W."/>
            <person name="Luby C."/>
            <person name="Condas L.A."/>
            <person name="Nobrega D.B."/>
            <person name="Carson D.A."/>
            <person name="De Buck J."/>
        </authorList>
    </citation>
    <scope>NUCLEOTIDE SEQUENCE [LARGE SCALE GENOMIC DNA]</scope>
    <source>
        <strain evidence="11 13">SNUC 4337</strain>
    </source>
</reference>
<evidence type="ECO:0000256" key="3">
    <source>
        <dbReference type="ARBA" id="ARBA00022605"/>
    </source>
</evidence>
<dbReference type="EMBL" id="PZHR01000014">
    <property type="protein sequence ID" value="PTK59826.1"/>
    <property type="molecule type" value="Genomic_DNA"/>
</dbReference>
<comment type="pathway">
    <text evidence="1 7">Amino-acid biosynthesis; L-arginine biosynthesis; N(2)-acetyl-L-ornithine from L-glutamate: step 3/4.</text>
</comment>
<dbReference type="InterPro" id="IPR036291">
    <property type="entry name" value="NAD(P)-bd_dom_sf"/>
</dbReference>